<accession>A0A9N8KWI0</accession>
<reference evidence="2" key="1">
    <citation type="submission" date="2020-06" db="EMBL/GenBank/DDBJ databases">
        <authorList>
            <person name="Onetto C."/>
        </authorList>
    </citation>
    <scope>NUCLEOTIDE SEQUENCE</scope>
</reference>
<comment type="caution">
    <text evidence="2">The sequence shown here is derived from an EMBL/GenBank/DDBJ whole genome shotgun (WGS) entry which is preliminary data.</text>
</comment>
<feature type="compositionally biased region" description="Polar residues" evidence="1">
    <location>
        <begin position="429"/>
        <end position="442"/>
    </location>
</feature>
<evidence type="ECO:0000313" key="2">
    <source>
        <dbReference type="EMBL" id="CAD0115475.1"/>
    </source>
</evidence>
<dbReference type="AlphaFoldDB" id="A0A9N8KWI0"/>
<dbReference type="OrthoDB" id="3946768at2759"/>
<gene>
    <name evidence="2" type="ORF">AWRI4620_LOCUS9730</name>
</gene>
<keyword evidence="3" id="KW-1185">Reference proteome</keyword>
<proteinExistence type="predicted"/>
<dbReference type="EMBL" id="CAINUL010000019">
    <property type="protein sequence ID" value="CAD0115475.1"/>
    <property type="molecule type" value="Genomic_DNA"/>
</dbReference>
<sequence length="492" mass="51176">MLYAIGATWSTSQSSSLSFGARSTLTGASVQFDPVEGQDKGDSNWAPSLDVTQPKLTGSSATLVPWIQSSIQISVNVLGRNLPNLVTLNSQLSLGFTQSYVTMAKLGHAQCGGGQLQSTSYRNVVNSINFASSGTDTLYSSSGHDAPVCQNAQTGPPSAAQVSALEAVPGAGRFCSSFIGYMPSTINVTVTTTLTKATSTVSVVGSGTTTVTPSLETTTVTITSSVSSIAQNFKRSVTTTRDSSDLERRDLVARRVIPTPTIVSTWVPQQVSAACSSMATGLIQANVTSTRIISSGITTATIQGTVTASAPTTTTTSIVYAPAVAPYNAVSNTEIGSDPSTSNPWTFSGAANNYYYTRTIPAIGGFRGQPFTFTLSRGQILGTGSITQVLSDLEPGWTYNLTLKTGFDSTTDSCTVTYSLDGVAFESYSPSNTGGSASNPWDSSHHAKMKSDGPYQVVPTATTQTLGISMSCTADGGFAEFAGVNFWGPLPE</sequence>
<name>A0A9N8KWI0_9PEZI</name>
<feature type="region of interest" description="Disordered" evidence="1">
    <location>
        <begin position="429"/>
        <end position="452"/>
    </location>
</feature>
<evidence type="ECO:0000256" key="1">
    <source>
        <dbReference type="SAM" id="MobiDB-lite"/>
    </source>
</evidence>
<organism evidence="2 3">
    <name type="scientific">Aureobasidium uvarum</name>
    <dbReference type="NCBI Taxonomy" id="2773716"/>
    <lineage>
        <taxon>Eukaryota</taxon>
        <taxon>Fungi</taxon>
        <taxon>Dikarya</taxon>
        <taxon>Ascomycota</taxon>
        <taxon>Pezizomycotina</taxon>
        <taxon>Dothideomycetes</taxon>
        <taxon>Dothideomycetidae</taxon>
        <taxon>Dothideales</taxon>
        <taxon>Saccotheciaceae</taxon>
        <taxon>Aureobasidium</taxon>
    </lineage>
</organism>
<protein>
    <submittedName>
        <fullName evidence="2">Uncharacterized protein</fullName>
    </submittedName>
</protein>
<dbReference type="Proteomes" id="UP000745764">
    <property type="component" value="Unassembled WGS sequence"/>
</dbReference>
<evidence type="ECO:0000313" key="3">
    <source>
        <dbReference type="Proteomes" id="UP000745764"/>
    </source>
</evidence>